<accession>A0A2T2NEH9</accession>
<feature type="transmembrane region" description="Helical" evidence="14">
    <location>
        <begin position="487"/>
        <end position="508"/>
    </location>
</feature>
<dbReference type="AlphaFoldDB" id="A0A2T2NEH9"/>
<keyword evidence="17" id="KW-1185">Reference proteome</keyword>
<dbReference type="Proteomes" id="UP000240883">
    <property type="component" value="Unassembled WGS sequence"/>
</dbReference>
<dbReference type="GO" id="GO:0106073">
    <property type="term" value="F:dolichyl pyrophosphate Glc2Man9GlcNAc2 alpha-1,2-glucosyltransferase activity"/>
    <property type="evidence" value="ECO:0007669"/>
    <property type="project" value="UniProtKB-UniRule"/>
</dbReference>
<evidence type="ECO:0000256" key="10">
    <source>
        <dbReference type="ARBA" id="ARBA00022989"/>
    </source>
</evidence>
<evidence type="ECO:0000256" key="2">
    <source>
        <dbReference type="ARBA" id="ARBA00004922"/>
    </source>
</evidence>
<feature type="region of interest" description="Disordered" evidence="15">
    <location>
        <begin position="75"/>
        <end position="96"/>
    </location>
</feature>
<evidence type="ECO:0000256" key="7">
    <source>
        <dbReference type="ARBA" id="ARBA00022679"/>
    </source>
</evidence>
<gene>
    <name evidence="16" type="ORF">BS50DRAFT_500234</name>
</gene>
<comment type="catalytic activity">
    <reaction evidence="13">
        <text>an alpha-D-Glc-(1-&gt;3)-alpha-D-Glc-(1-&gt;3)-alpha-D-Man-(1-&gt;2)-alpha-D-Man-(1-&gt;2)-alpha-D-Man-(1-&gt;3)-[alpha-D-Man-(1-&gt;2)-alpha-D-Man-(1-&gt;3)-[alpha-D-Man-(1-&gt;2)-alpha-D-Man-(1-&gt;6)]-alpha-D-Man-(1-&gt;6)]-beta-D-Man-(1-&gt;4)-beta-D-GlcNAc-(1-&gt;4)-alpha-D-GlcNAc-diphospho-di-trans,poly-cis-dolichol + a di-trans,poly-cis-dolichyl beta-D-glucosyl phosphate = a alpha-D-Glc-(1-&gt;2)-alpha-D-Glc-(1-&gt;3)-alpha-D-Glc-(1-&gt;3)-alpha-D-Man-(1-&gt;2)-alpha-D-Man-(1-&gt;2)-alpha-D-Man-(1-&gt;3)-[alpha-D-Man-(1-&gt;2)-alpha-D-Man-(1-&gt;3)-[alpha-D-Man-(1-&gt;2)-alpha-D-Man-(1-&gt;6)]-alpha-D-Man-(1-&gt;6)]-beta-D-Man-(1-&gt;4)-beta-D-GlcNAc-(1-&gt;4)-alpha-D-GlcNAc-diphospho-di-trans,poly-cis-dolichol + a di-trans,poly-cis-dolichyl phosphate + H(+)</text>
        <dbReference type="Rhea" id="RHEA:29543"/>
        <dbReference type="Rhea" id="RHEA-COMP:19498"/>
        <dbReference type="Rhea" id="RHEA-COMP:19502"/>
        <dbReference type="Rhea" id="RHEA-COMP:19512"/>
        <dbReference type="Rhea" id="RHEA-COMP:19522"/>
        <dbReference type="ChEBI" id="CHEBI:15378"/>
        <dbReference type="ChEBI" id="CHEBI:57525"/>
        <dbReference type="ChEBI" id="CHEBI:57683"/>
        <dbReference type="ChEBI" id="CHEBI:132522"/>
        <dbReference type="ChEBI" id="CHEBI:132523"/>
        <dbReference type="EC" id="2.4.1.256"/>
    </reaction>
    <physiologicalReaction direction="left-to-right" evidence="13">
        <dbReference type="Rhea" id="RHEA:29544"/>
    </physiologicalReaction>
</comment>
<evidence type="ECO:0000313" key="17">
    <source>
        <dbReference type="Proteomes" id="UP000240883"/>
    </source>
</evidence>
<dbReference type="STRING" id="1448308.A0A2T2NEH9"/>
<evidence type="ECO:0000313" key="16">
    <source>
        <dbReference type="EMBL" id="PSN63837.1"/>
    </source>
</evidence>
<proteinExistence type="inferred from homology"/>
<keyword evidence="6 14" id="KW-0328">Glycosyltransferase</keyword>
<evidence type="ECO:0000256" key="12">
    <source>
        <dbReference type="ARBA" id="ARBA00044727"/>
    </source>
</evidence>
<feature type="transmembrane region" description="Helical" evidence="14">
    <location>
        <begin position="7"/>
        <end position="27"/>
    </location>
</feature>
<dbReference type="PIRSF" id="PIRSF028810">
    <property type="entry name" value="Alpha1_2_glucosyltferase_Alg10"/>
    <property type="match status" value="1"/>
</dbReference>
<protein>
    <recommendedName>
        <fullName evidence="5 14">Dol-P-Glc:Glc(2)Man(9)GlcNAc(2)-PP-Dol alpha-1,2-glucosyltransferase</fullName>
        <ecNumber evidence="4 14">2.4.1.256</ecNumber>
    </recommendedName>
</protein>
<dbReference type="EMBL" id="KZ678139">
    <property type="protein sequence ID" value="PSN63837.1"/>
    <property type="molecule type" value="Genomic_DNA"/>
</dbReference>
<dbReference type="GO" id="GO:0006488">
    <property type="term" value="P:dolichol-linked oligosaccharide biosynthetic process"/>
    <property type="evidence" value="ECO:0007669"/>
    <property type="project" value="UniProtKB-UniRule"/>
</dbReference>
<evidence type="ECO:0000256" key="1">
    <source>
        <dbReference type="ARBA" id="ARBA00004477"/>
    </source>
</evidence>
<comment type="function">
    <text evidence="12">Dol-P-Glc:Glc(2)Man(9)GlcNAc(2)-PP-Dol alpha-1,2-glucosyltransferase that operates in the biosynthetic pathway of dolichol-linked oligosaccharides, the glycan precursors employed in protein asparagine (N)-glycosylation. The assembly of dolichol-linked oligosaccharides begins on the cytosolic side of the endoplasmic reticulum membrane and finishes in its lumen. The sequential addition of sugars to dolichol pyrophosphate produces dolichol-linked oligosaccharides containing fourteen sugars, including two GlcNAcs, nine mannoses and three glucoses. Once assembled, the oligosaccharide is transferred from the lipid to nascent proteins by oligosaccharyltransferases. In the lumen of the endoplasmic reticulum, adds the third and last glucose residue from dolichyl phosphate glucose (Dol-P-Glc) onto the lipid-linked oligosaccharide intermediate Glc(2)Man(9)GlcNAc(2)-PP-Dol to produce Glc(3)Man(9)GlcNAc(2)-PP-Dol.</text>
</comment>
<feature type="transmembrane region" description="Helical" evidence="14">
    <location>
        <begin position="288"/>
        <end position="312"/>
    </location>
</feature>
<feature type="transmembrane region" description="Helical" evidence="14">
    <location>
        <begin position="432"/>
        <end position="452"/>
    </location>
</feature>
<dbReference type="PANTHER" id="PTHR12989">
    <property type="entry name" value="ALPHA-1,2-GLUCOSYLTRANSFERASE ALG10"/>
    <property type="match status" value="1"/>
</dbReference>
<feature type="transmembrane region" description="Helical" evidence="14">
    <location>
        <begin position="114"/>
        <end position="135"/>
    </location>
</feature>
<evidence type="ECO:0000256" key="5">
    <source>
        <dbReference type="ARBA" id="ARBA00018512"/>
    </source>
</evidence>
<keyword evidence="7" id="KW-0808">Transferase</keyword>
<evidence type="ECO:0000256" key="15">
    <source>
        <dbReference type="SAM" id="MobiDB-lite"/>
    </source>
</evidence>
<evidence type="ECO:0000256" key="11">
    <source>
        <dbReference type="ARBA" id="ARBA00023136"/>
    </source>
</evidence>
<keyword evidence="9" id="KW-0256">Endoplasmic reticulum</keyword>
<feature type="region of interest" description="Disordered" evidence="15">
    <location>
        <begin position="402"/>
        <end position="425"/>
    </location>
</feature>
<dbReference type="EC" id="2.4.1.256" evidence="4 14"/>
<feature type="transmembrane region" description="Helical" evidence="14">
    <location>
        <begin position="333"/>
        <end position="352"/>
    </location>
</feature>
<evidence type="ECO:0000256" key="13">
    <source>
        <dbReference type="ARBA" id="ARBA00048064"/>
    </source>
</evidence>
<evidence type="ECO:0000256" key="6">
    <source>
        <dbReference type="ARBA" id="ARBA00022676"/>
    </source>
</evidence>
<reference evidence="16 17" key="1">
    <citation type="journal article" date="2018" name="Front. Microbiol.">
        <title>Genome-Wide Analysis of Corynespora cassiicola Leaf Fall Disease Putative Effectors.</title>
        <authorList>
            <person name="Lopez D."/>
            <person name="Ribeiro S."/>
            <person name="Label P."/>
            <person name="Fumanal B."/>
            <person name="Venisse J.S."/>
            <person name="Kohler A."/>
            <person name="de Oliveira R.R."/>
            <person name="Labutti K."/>
            <person name="Lipzen A."/>
            <person name="Lail K."/>
            <person name="Bauer D."/>
            <person name="Ohm R.A."/>
            <person name="Barry K.W."/>
            <person name="Spatafora J."/>
            <person name="Grigoriev I.V."/>
            <person name="Martin F.M."/>
            <person name="Pujade-Renaud V."/>
        </authorList>
    </citation>
    <scope>NUCLEOTIDE SEQUENCE [LARGE SCALE GENOMIC DNA]</scope>
    <source>
        <strain evidence="16 17">Philippines</strain>
    </source>
</reference>
<keyword evidence="10 14" id="KW-1133">Transmembrane helix</keyword>
<dbReference type="InterPro" id="IPR016900">
    <property type="entry name" value="Alg10"/>
</dbReference>
<evidence type="ECO:0000256" key="8">
    <source>
        <dbReference type="ARBA" id="ARBA00022692"/>
    </source>
</evidence>
<evidence type="ECO:0000256" key="3">
    <source>
        <dbReference type="ARBA" id="ARBA00010600"/>
    </source>
</evidence>
<evidence type="ECO:0000256" key="4">
    <source>
        <dbReference type="ARBA" id="ARBA00011967"/>
    </source>
</evidence>
<evidence type="ECO:0000256" key="14">
    <source>
        <dbReference type="PIRNR" id="PIRNR028810"/>
    </source>
</evidence>
<comment type="subcellular location">
    <subcellularLocation>
        <location evidence="1">Endoplasmic reticulum membrane</location>
        <topology evidence="1">Multi-pass membrane protein</topology>
    </subcellularLocation>
</comment>
<dbReference type="Pfam" id="PF04922">
    <property type="entry name" value="DIE2_ALG10"/>
    <property type="match status" value="2"/>
</dbReference>
<feature type="compositionally biased region" description="Polar residues" evidence="15">
    <location>
        <begin position="402"/>
        <end position="411"/>
    </location>
</feature>
<dbReference type="OrthoDB" id="4769at2759"/>
<evidence type="ECO:0000256" key="9">
    <source>
        <dbReference type="ARBA" id="ARBA00022824"/>
    </source>
</evidence>
<sequence length="526" mass="58931">MSSLLRNCAIPTAFLGIATISATWYNIVSKHVPEPYLDEFFHIPQAQKYCNGDWTWDPKITTPPGFILRTLRKGRPSSQSHSKAKQHGPEQDDTDTTTILDAHSALNVSLLPPLFFFSGLYYTDVMSTLVVLVTYDAFLKRQKGRKSFHEDILSVVLGIFALWFRQTNIFWVAVFPAALAVVNSLQNNSSKPLVSDKRTLSAILSKSWNDGVVCDTYIQDAGITDYLIFLLSTCLAALGRPILVLRVIAPYVFLVGIFAAFVVWNGGVVLGDKSAHVATIHLPQMLYIWPYIVLFSAPLTGGLLLQPLISLLPKGKPRGFIQDNLVGPTKAQIPHIIPAALFLALGTAAVHYNTIIHPYTLADNRHYVFYVFRILRRNPLNKYAAVPFYYVCAWITVQSLGSEPGSDGTNTKQKREKADATASPVGRQPSQISFFIVWLATTTLSVVSAPLVEPRYFIIPWIIWRLHVPDISATPFRRSASKTSFDLRLVLETVWLLAINALIAYNFLYRGFSWPNEPGKVQRFLW</sequence>
<dbReference type="UniPathway" id="UPA00378"/>
<keyword evidence="8 14" id="KW-0812">Transmembrane</keyword>
<feature type="transmembrane region" description="Helical" evidence="14">
    <location>
        <begin position="248"/>
        <end position="268"/>
    </location>
</feature>
<name>A0A2T2NEH9_CORCC</name>
<comment type="pathway">
    <text evidence="2">Protein modification; protein glycosylation.</text>
</comment>
<comment type="similarity">
    <text evidence="3 14">Belongs to the ALG10 glucosyltransferase family.</text>
</comment>
<organism evidence="16 17">
    <name type="scientific">Corynespora cassiicola Philippines</name>
    <dbReference type="NCBI Taxonomy" id="1448308"/>
    <lineage>
        <taxon>Eukaryota</taxon>
        <taxon>Fungi</taxon>
        <taxon>Dikarya</taxon>
        <taxon>Ascomycota</taxon>
        <taxon>Pezizomycotina</taxon>
        <taxon>Dothideomycetes</taxon>
        <taxon>Pleosporomycetidae</taxon>
        <taxon>Pleosporales</taxon>
        <taxon>Corynesporascaceae</taxon>
        <taxon>Corynespora</taxon>
    </lineage>
</organism>
<keyword evidence="11 14" id="KW-0472">Membrane</keyword>
<dbReference type="PANTHER" id="PTHR12989:SF10">
    <property type="entry name" value="DOL-P-GLC:GLC(2)MAN(9)GLCNAC(2)-PP-DOL ALPHA-1,2-GLUCOSYLTRANSFERASE-RELATED"/>
    <property type="match status" value="1"/>
</dbReference>
<comment type="caution">
    <text evidence="14">Lacks conserved residue(s) required for the propagation of feature annotation.</text>
</comment>
<dbReference type="GO" id="GO:0005789">
    <property type="term" value="C:endoplasmic reticulum membrane"/>
    <property type="evidence" value="ECO:0007669"/>
    <property type="project" value="UniProtKB-SubCell"/>
</dbReference>